<dbReference type="SUPFAM" id="SSF54637">
    <property type="entry name" value="Thioesterase/thiol ester dehydrase-isomerase"/>
    <property type="match status" value="1"/>
</dbReference>
<dbReference type="AlphaFoldDB" id="A0A5E7FLX9"/>
<protein>
    <recommendedName>
        <fullName evidence="3">Thioesterase domain-containing protein</fullName>
    </recommendedName>
</protein>
<proteinExistence type="inferred from homology"/>
<dbReference type="Gene3D" id="3.10.129.10">
    <property type="entry name" value="Hotdog Thioesterase"/>
    <property type="match status" value="1"/>
</dbReference>
<name>A0A5E7FLX9_PSEFL</name>
<dbReference type="InterPro" id="IPR029069">
    <property type="entry name" value="HotDog_dom_sf"/>
</dbReference>
<keyword evidence="2" id="KW-0378">Hydrolase</keyword>
<dbReference type="Proteomes" id="UP000379480">
    <property type="component" value="Unassembled WGS sequence"/>
</dbReference>
<evidence type="ECO:0000313" key="5">
    <source>
        <dbReference type="Proteomes" id="UP000379480"/>
    </source>
</evidence>
<dbReference type="EMBL" id="CABVHY010000040">
    <property type="protein sequence ID" value="VVO40245.1"/>
    <property type="molecule type" value="Genomic_DNA"/>
</dbReference>
<dbReference type="RefSeq" id="WP_150806969.1">
    <property type="nucleotide sequence ID" value="NZ_CABVHY010000040.1"/>
</dbReference>
<dbReference type="PANTHER" id="PTHR21660">
    <property type="entry name" value="THIOESTERASE SUPERFAMILY MEMBER-RELATED"/>
    <property type="match status" value="1"/>
</dbReference>
<gene>
    <name evidence="4" type="ORF">PS723_05763</name>
</gene>
<dbReference type="CDD" id="cd03443">
    <property type="entry name" value="PaaI_thioesterase"/>
    <property type="match status" value="1"/>
</dbReference>
<comment type="similarity">
    <text evidence="1">Belongs to the thioesterase PaaI family.</text>
</comment>
<dbReference type="GO" id="GO:0047617">
    <property type="term" value="F:fatty acyl-CoA hydrolase activity"/>
    <property type="evidence" value="ECO:0007669"/>
    <property type="project" value="InterPro"/>
</dbReference>
<organism evidence="4 5">
    <name type="scientific">Pseudomonas fluorescens</name>
    <dbReference type="NCBI Taxonomy" id="294"/>
    <lineage>
        <taxon>Bacteria</taxon>
        <taxon>Pseudomonadati</taxon>
        <taxon>Pseudomonadota</taxon>
        <taxon>Gammaproteobacteria</taxon>
        <taxon>Pseudomonadales</taxon>
        <taxon>Pseudomonadaceae</taxon>
        <taxon>Pseudomonas</taxon>
    </lineage>
</organism>
<dbReference type="OrthoDB" id="7061558at2"/>
<evidence type="ECO:0000313" key="4">
    <source>
        <dbReference type="EMBL" id="VVO40245.1"/>
    </source>
</evidence>
<feature type="domain" description="Thioesterase" evidence="3">
    <location>
        <begin position="50"/>
        <end position="122"/>
    </location>
</feature>
<reference evidence="4 5" key="1">
    <citation type="submission" date="2019-09" db="EMBL/GenBank/DDBJ databases">
        <authorList>
            <person name="Chandra G."/>
            <person name="Truman W A."/>
        </authorList>
    </citation>
    <scope>NUCLEOTIDE SEQUENCE [LARGE SCALE GENOMIC DNA]</scope>
    <source>
        <strain evidence="4">PS723</strain>
    </source>
</reference>
<dbReference type="PANTHER" id="PTHR21660:SF1">
    <property type="entry name" value="ACYL-COENZYME A THIOESTERASE 13"/>
    <property type="match status" value="1"/>
</dbReference>
<dbReference type="Pfam" id="PF03061">
    <property type="entry name" value="4HBT"/>
    <property type="match status" value="1"/>
</dbReference>
<evidence type="ECO:0000256" key="2">
    <source>
        <dbReference type="ARBA" id="ARBA00022801"/>
    </source>
</evidence>
<sequence>MNDSPLPEGFIPLPRSSPLLELLGPVYCRGSGLQLEIGLRADQRHANGRGTVHGGVLATLADIGMGYAMAFSSDPPLPLITASMTLDYLGAAHVGEWLEVRLEHSKRGRQMAFATVSLQVGERVVARANGVFAVPQEPKPD</sequence>
<dbReference type="InterPro" id="IPR006683">
    <property type="entry name" value="Thioestr_dom"/>
</dbReference>
<evidence type="ECO:0000259" key="3">
    <source>
        <dbReference type="Pfam" id="PF03061"/>
    </source>
</evidence>
<dbReference type="InterPro" id="IPR039298">
    <property type="entry name" value="ACOT13"/>
</dbReference>
<accession>A0A5E7FLX9</accession>
<evidence type="ECO:0000256" key="1">
    <source>
        <dbReference type="ARBA" id="ARBA00008324"/>
    </source>
</evidence>